<dbReference type="AlphaFoldDB" id="A0A433PMN7"/>
<sequence length="142" mass="15786">MLFHQDTTSNDMIRLILHVLQFHDLLTGCSLPGVTTSASGMPILIPCMRALCGLREQFGEFMAELDWQSLSFCGLSPVVMILSSSCSLSPAVVILSYSCGLLSSFDIYLCNYGIFRRITNMKELDNQIYISSRTALFTVKGR</sequence>
<proteinExistence type="predicted"/>
<keyword evidence="2" id="KW-1185">Reference proteome</keyword>
<protein>
    <submittedName>
        <fullName evidence="1">Uncharacterized protein</fullName>
    </submittedName>
</protein>
<accession>A0A433PMN7</accession>
<name>A0A433PMN7_9FUNG</name>
<dbReference type="Proteomes" id="UP000274822">
    <property type="component" value="Unassembled WGS sequence"/>
</dbReference>
<evidence type="ECO:0000313" key="2">
    <source>
        <dbReference type="Proteomes" id="UP000274822"/>
    </source>
</evidence>
<feature type="non-terminal residue" evidence="1">
    <location>
        <position position="142"/>
    </location>
</feature>
<dbReference type="EMBL" id="RBNJ01022102">
    <property type="protein sequence ID" value="RUS18720.1"/>
    <property type="molecule type" value="Genomic_DNA"/>
</dbReference>
<comment type="caution">
    <text evidence="1">The sequence shown here is derived from an EMBL/GenBank/DDBJ whole genome shotgun (WGS) entry which is preliminary data.</text>
</comment>
<reference evidence="1 2" key="1">
    <citation type="journal article" date="2018" name="New Phytol.">
        <title>Phylogenomics of Endogonaceae and evolution of mycorrhizas within Mucoromycota.</title>
        <authorList>
            <person name="Chang Y."/>
            <person name="Desiro A."/>
            <person name="Na H."/>
            <person name="Sandor L."/>
            <person name="Lipzen A."/>
            <person name="Clum A."/>
            <person name="Barry K."/>
            <person name="Grigoriev I.V."/>
            <person name="Martin F.M."/>
            <person name="Stajich J.E."/>
            <person name="Smith M.E."/>
            <person name="Bonito G."/>
            <person name="Spatafora J.W."/>
        </authorList>
    </citation>
    <scope>NUCLEOTIDE SEQUENCE [LARGE SCALE GENOMIC DNA]</scope>
    <source>
        <strain evidence="1 2">AD002</strain>
    </source>
</reference>
<organism evidence="1 2">
    <name type="scientific">Jimgerdemannia flammicorona</name>
    <dbReference type="NCBI Taxonomy" id="994334"/>
    <lineage>
        <taxon>Eukaryota</taxon>
        <taxon>Fungi</taxon>
        <taxon>Fungi incertae sedis</taxon>
        <taxon>Mucoromycota</taxon>
        <taxon>Mucoromycotina</taxon>
        <taxon>Endogonomycetes</taxon>
        <taxon>Endogonales</taxon>
        <taxon>Endogonaceae</taxon>
        <taxon>Jimgerdemannia</taxon>
    </lineage>
</organism>
<evidence type="ECO:0000313" key="1">
    <source>
        <dbReference type="EMBL" id="RUS18720.1"/>
    </source>
</evidence>
<gene>
    <name evidence="1" type="ORF">BC938DRAFT_475913</name>
</gene>